<comment type="caution">
    <text evidence="1">The sequence shown here is derived from an EMBL/GenBank/DDBJ whole genome shotgun (WGS) entry which is preliminary data.</text>
</comment>
<reference evidence="1" key="2">
    <citation type="submission" date="2020-08" db="EMBL/GenBank/DDBJ databases">
        <authorList>
            <person name="Chen M."/>
            <person name="Teng W."/>
            <person name="Zhao L."/>
            <person name="Hu C."/>
            <person name="Zhou Y."/>
            <person name="Han B."/>
            <person name="Song L."/>
            <person name="Shu W."/>
        </authorList>
    </citation>
    <scope>NUCLEOTIDE SEQUENCE</scope>
    <source>
        <strain evidence="1">FACHB-1375</strain>
    </source>
</reference>
<dbReference type="AlphaFoldDB" id="A0A926VB67"/>
<sequence length="81" mass="9165">MSDLFAQISLIPGGIMSHYCNSDGQLWLFPILIRQKIPSRAIRAELALKIGIKDPRTQKIKKLGQFARQNQDLELETDEGV</sequence>
<proteinExistence type="predicted"/>
<dbReference type="Proteomes" id="UP000641646">
    <property type="component" value="Unassembled WGS sequence"/>
</dbReference>
<keyword evidence="2" id="KW-1185">Reference proteome</keyword>
<evidence type="ECO:0000313" key="2">
    <source>
        <dbReference type="Proteomes" id="UP000641646"/>
    </source>
</evidence>
<name>A0A926VB67_9CYAN</name>
<accession>A0A926VB67</accession>
<dbReference type="EMBL" id="JACJPW010000010">
    <property type="protein sequence ID" value="MBD2180602.1"/>
    <property type="molecule type" value="Genomic_DNA"/>
</dbReference>
<gene>
    <name evidence="1" type="ORF">H6G03_05705</name>
</gene>
<protein>
    <submittedName>
        <fullName evidence="1">Uncharacterized protein</fullName>
    </submittedName>
</protein>
<dbReference type="RefSeq" id="WP_190462976.1">
    <property type="nucleotide sequence ID" value="NZ_JACJPW010000010.1"/>
</dbReference>
<reference evidence="1" key="1">
    <citation type="journal article" date="2015" name="ISME J.">
        <title>Draft Genome Sequence of Streptomyces incarnatus NRRL8089, which Produces the Nucleoside Antibiotic Sinefungin.</title>
        <authorList>
            <person name="Oshima K."/>
            <person name="Hattori M."/>
            <person name="Shimizu H."/>
            <person name="Fukuda K."/>
            <person name="Nemoto M."/>
            <person name="Inagaki K."/>
            <person name="Tamura T."/>
        </authorList>
    </citation>
    <scope>NUCLEOTIDE SEQUENCE</scope>
    <source>
        <strain evidence="1">FACHB-1375</strain>
    </source>
</reference>
<organism evidence="1 2">
    <name type="scientific">Aerosakkonema funiforme FACHB-1375</name>
    <dbReference type="NCBI Taxonomy" id="2949571"/>
    <lineage>
        <taxon>Bacteria</taxon>
        <taxon>Bacillati</taxon>
        <taxon>Cyanobacteriota</taxon>
        <taxon>Cyanophyceae</taxon>
        <taxon>Oscillatoriophycideae</taxon>
        <taxon>Aerosakkonematales</taxon>
        <taxon>Aerosakkonemataceae</taxon>
        <taxon>Aerosakkonema</taxon>
    </lineage>
</organism>
<evidence type="ECO:0000313" key="1">
    <source>
        <dbReference type="EMBL" id="MBD2180602.1"/>
    </source>
</evidence>